<dbReference type="AlphaFoldDB" id="A0A1L4FSS7"/>
<gene>
    <name evidence="1" type="ORF">BLA55_03275</name>
</gene>
<reference evidence="2" key="1">
    <citation type="submission" date="2016-10" db="EMBL/GenBank/DDBJ databases">
        <authorList>
            <person name="Beylefeld A."/>
            <person name="Abolnik C."/>
        </authorList>
    </citation>
    <scope>NUCLEOTIDE SEQUENCE [LARGE SCALE GENOMIC DNA]</scope>
    <source>
        <strain evidence="2">B359_6</strain>
    </source>
</reference>
<sequence length="113" mass="13219">MKIGNVLEGIVTKINFKFIEVTVADEWIFTINVQNVSDWYKTINLFKTFTLNQKINFITKSFDLKTKTGEGDFKANHPNFARNPFSHQLKETEHGFANLKQHAIEEFENKNEH</sequence>
<protein>
    <recommendedName>
        <fullName evidence="3">30S ribosomal protein S1</fullName>
    </recommendedName>
</protein>
<dbReference type="EMBL" id="CP017813">
    <property type="protein sequence ID" value="APJ38656.1"/>
    <property type="molecule type" value="Genomic_DNA"/>
</dbReference>
<dbReference type="SUPFAM" id="SSF50249">
    <property type="entry name" value="Nucleic acid-binding proteins"/>
    <property type="match status" value="1"/>
</dbReference>
<organism evidence="1 2">
    <name type="scientific">Mycoplasmopsis pullorum</name>
    <dbReference type="NCBI Taxonomy" id="48003"/>
    <lineage>
        <taxon>Bacteria</taxon>
        <taxon>Bacillati</taxon>
        <taxon>Mycoplasmatota</taxon>
        <taxon>Mycoplasmoidales</taxon>
        <taxon>Metamycoplasmataceae</taxon>
        <taxon>Mycoplasmopsis</taxon>
    </lineage>
</organism>
<dbReference type="RefSeq" id="WP_073372661.1">
    <property type="nucleotide sequence ID" value="NZ_PSYF01000029.1"/>
</dbReference>
<accession>A0A1L4FSS7</accession>
<evidence type="ECO:0008006" key="3">
    <source>
        <dbReference type="Google" id="ProtNLM"/>
    </source>
</evidence>
<evidence type="ECO:0000313" key="2">
    <source>
        <dbReference type="Proteomes" id="UP000184322"/>
    </source>
</evidence>
<keyword evidence="2" id="KW-1185">Reference proteome</keyword>
<name>A0A1L4FSS7_9BACT</name>
<proteinExistence type="predicted"/>
<dbReference type="STRING" id="48003.BLA55_03275"/>
<dbReference type="KEGG" id="mpul:BLA55_03275"/>
<dbReference type="InterPro" id="IPR012340">
    <property type="entry name" value="NA-bd_OB-fold"/>
</dbReference>
<evidence type="ECO:0000313" key="1">
    <source>
        <dbReference type="EMBL" id="APJ38656.1"/>
    </source>
</evidence>
<dbReference type="Proteomes" id="UP000184322">
    <property type="component" value="Chromosome"/>
</dbReference>